<dbReference type="PROSITE" id="PS50958">
    <property type="entry name" value="SMB_2"/>
    <property type="match status" value="1"/>
</dbReference>
<name>A0AAD8F4Z7_BIOPF</name>
<organism evidence="3 4">
    <name type="scientific">Biomphalaria pfeifferi</name>
    <name type="common">Bloodfluke planorb</name>
    <name type="synonym">Freshwater snail</name>
    <dbReference type="NCBI Taxonomy" id="112525"/>
    <lineage>
        <taxon>Eukaryota</taxon>
        <taxon>Metazoa</taxon>
        <taxon>Spiralia</taxon>
        <taxon>Lophotrochozoa</taxon>
        <taxon>Mollusca</taxon>
        <taxon>Gastropoda</taxon>
        <taxon>Heterobranchia</taxon>
        <taxon>Euthyneura</taxon>
        <taxon>Panpulmonata</taxon>
        <taxon>Hygrophila</taxon>
        <taxon>Lymnaeoidea</taxon>
        <taxon>Planorbidae</taxon>
        <taxon>Biomphalaria</taxon>
    </lineage>
</organism>
<evidence type="ECO:0000256" key="1">
    <source>
        <dbReference type="ARBA" id="ARBA00023157"/>
    </source>
</evidence>
<evidence type="ECO:0000313" key="4">
    <source>
        <dbReference type="Proteomes" id="UP001233172"/>
    </source>
</evidence>
<dbReference type="Gene3D" id="4.10.410.20">
    <property type="match status" value="1"/>
</dbReference>
<dbReference type="EMBL" id="JASAOG010000102">
    <property type="protein sequence ID" value="KAK0051560.1"/>
    <property type="molecule type" value="Genomic_DNA"/>
</dbReference>
<accession>A0AAD8F4Z7</accession>
<dbReference type="InterPro" id="IPR001212">
    <property type="entry name" value="Somatomedin_B_dom"/>
</dbReference>
<keyword evidence="4" id="KW-1185">Reference proteome</keyword>
<evidence type="ECO:0000259" key="2">
    <source>
        <dbReference type="PROSITE" id="PS50958"/>
    </source>
</evidence>
<gene>
    <name evidence="3" type="ORF">Bpfe_018949</name>
</gene>
<proteinExistence type="predicted"/>
<reference evidence="3" key="1">
    <citation type="journal article" date="2023" name="PLoS Negl. Trop. Dis.">
        <title>A genome sequence for Biomphalaria pfeifferi, the major vector snail for the human-infecting parasite Schistosoma mansoni.</title>
        <authorList>
            <person name="Bu L."/>
            <person name="Lu L."/>
            <person name="Laidemitt M.R."/>
            <person name="Zhang S.M."/>
            <person name="Mutuku M."/>
            <person name="Mkoji G."/>
            <person name="Steinauer M."/>
            <person name="Loker E.S."/>
        </authorList>
    </citation>
    <scope>NUCLEOTIDE SEQUENCE</scope>
    <source>
        <strain evidence="3">KasaAsao</strain>
    </source>
</reference>
<dbReference type="InterPro" id="IPR036024">
    <property type="entry name" value="Somatomedin_B-like_dom_sf"/>
</dbReference>
<dbReference type="SUPFAM" id="SSF90188">
    <property type="entry name" value="Somatomedin B domain"/>
    <property type="match status" value="1"/>
</dbReference>
<dbReference type="PROSITE" id="PS00524">
    <property type="entry name" value="SMB_1"/>
    <property type="match status" value="1"/>
</dbReference>
<dbReference type="AlphaFoldDB" id="A0AAD8F4Z7"/>
<reference evidence="3" key="2">
    <citation type="submission" date="2023-04" db="EMBL/GenBank/DDBJ databases">
        <authorList>
            <person name="Bu L."/>
            <person name="Lu L."/>
            <person name="Laidemitt M.R."/>
            <person name="Zhang S.M."/>
            <person name="Mutuku M."/>
            <person name="Mkoji G."/>
            <person name="Steinauer M."/>
            <person name="Loker E.S."/>
        </authorList>
    </citation>
    <scope>NUCLEOTIDE SEQUENCE</scope>
    <source>
        <strain evidence="3">KasaAsao</strain>
        <tissue evidence="3">Whole Snail</tissue>
    </source>
</reference>
<protein>
    <recommendedName>
        <fullName evidence="2">SMB domain-containing protein</fullName>
    </recommendedName>
</protein>
<dbReference type="Pfam" id="PF01033">
    <property type="entry name" value="Somatomedin_B"/>
    <property type="match status" value="1"/>
</dbReference>
<comment type="caution">
    <text evidence="3">The sequence shown here is derived from an EMBL/GenBank/DDBJ whole genome shotgun (WGS) entry which is preliminary data.</text>
</comment>
<sequence length="397" mass="45425">MSKDDVLSCSNRCRQTIPGLYIRDYIHCSCDVRCPVYRSCCEDFPTECPIVHKESLKRFGHMLDLQVDCLELTNTFAIVGCPHQTNYTKKLINQDSFSDVLDNTPVTDVTTGLVFSNIDIYNCSMLSSLCKACSVPLSLMSFYDFAFKNNSILILPDMKLLGTSNQPWVEAQCDMSHNVTISGVACHKVKCNNRNGFYLQGNNTCRQFHLLFIAFQLNPSMFSYGQKEDILNYITFYLTTVLNVNLLGTVRPLMSSYNEEIQQNMIVATFMFDFNSSALEDFFYYTYRDGLSILAAQLRAYVEQLKGTESSLSNVTVSLRTKVDVAMSLKELEWYSKRLVLKDFFWCETHTIFCLFHLFVSTDIYYASVDCCILQKMSPVSNYRLATFSAILKGFLR</sequence>
<keyword evidence="1" id="KW-1015">Disulfide bond</keyword>
<evidence type="ECO:0000313" key="3">
    <source>
        <dbReference type="EMBL" id="KAK0051560.1"/>
    </source>
</evidence>
<feature type="domain" description="SMB" evidence="2">
    <location>
        <begin position="5"/>
        <end position="55"/>
    </location>
</feature>
<dbReference type="Proteomes" id="UP001233172">
    <property type="component" value="Unassembled WGS sequence"/>
</dbReference>